<reference evidence="2" key="1">
    <citation type="submission" date="2020-08" db="EMBL/GenBank/DDBJ databases">
        <authorList>
            <person name="Cejkova D."/>
            <person name="Kubasova T."/>
            <person name="Jahodarova E."/>
            <person name="Rychlik I."/>
        </authorList>
    </citation>
    <scope>NUCLEOTIDE SEQUENCE</scope>
    <source>
        <strain evidence="2">An559</strain>
    </source>
</reference>
<keyword evidence="1" id="KW-1133">Transmembrane helix</keyword>
<feature type="transmembrane region" description="Helical" evidence="1">
    <location>
        <begin position="6"/>
        <end position="22"/>
    </location>
</feature>
<dbReference type="Proteomes" id="UP000774750">
    <property type="component" value="Unassembled WGS sequence"/>
</dbReference>
<comment type="caution">
    <text evidence="2">The sequence shown here is derived from an EMBL/GenBank/DDBJ whole genome shotgun (WGS) entry which is preliminary data.</text>
</comment>
<dbReference type="EMBL" id="JACJKY010000010">
    <property type="protein sequence ID" value="MBM6921034.1"/>
    <property type="molecule type" value="Genomic_DNA"/>
</dbReference>
<name>A0A938X9C2_9FIRM</name>
<keyword evidence="1" id="KW-0812">Transmembrane</keyword>
<evidence type="ECO:0000313" key="3">
    <source>
        <dbReference type="Proteomes" id="UP000774750"/>
    </source>
</evidence>
<keyword evidence="3" id="KW-1185">Reference proteome</keyword>
<dbReference type="RefSeq" id="WP_204446563.1">
    <property type="nucleotide sequence ID" value="NZ_JACJKY010000010.1"/>
</dbReference>
<reference evidence="2" key="2">
    <citation type="journal article" date="2021" name="Sci. Rep.">
        <title>The distribution of antibiotic resistance genes in chicken gut microbiota commensals.</title>
        <authorList>
            <person name="Juricova H."/>
            <person name="Matiasovicova J."/>
            <person name="Kubasova T."/>
            <person name="Cejkova D."/>
            <person name="Rychlik I."/>
        </authorList>
    </citation>
    <scope>NUCLEOTIDE SEQUENCE</scope>
    <source>
        <strain evidence="2">An559</strain>
    </source>
</reference>
<organism evidence="2 3">
    <name type="scientific">Merdimmobilis hominis</name>
    <dbReference type="NCBI Taxonomy" id="2897707"/>
    <lineage>
        <taxon>Bacteria</taxon>
        <taxon>Bacillati</taxon>
        <taxon>Bacillota</taxon>
        <taxon>Clostridia</taxon>
        <taxon>Eubacteriales</taxon>
        <taxon>Oscillospiraceae</taxon>
        <taxon>Merdimmobilis</taxon>
    </lineage>
</organism>
<protein>
    <submittedName>
        <fullName evidence="2">FeoB-associated Cys-rich membrane protein</fullName>
    </submittedName>
</protein>
<accession>A0A938X9C2</accession>
<dbReference type="AlphaFoldDB" id="A0A938X9C2"/>
<gene>
    <name evidence="2" type="ORF">H6A12_07705</name>
</gene>
<keyword evidence="1" id="KW-0472">Membrane</keyword>
<dbReference type="Pfam" id="PF12669">
    <property type="entry name" value="FeoB_associated"/>
    <property type="match status" value="1"/>
</dbReference>
<evidence type="ECO:0000256" key="1">
    <source>
        <dbReference type="SAM" id="Phobius"/>
    </source>
</evidence>
<sequence length="55" mass="6201">MENLIILLILAVIVGSILVYLYKAKKRGESCIGCPYAKQCASKGKCDRREKDRNQ</sequence>
<proteinExistence type="predicted"/>
<evidence type="ECO:0000313" key="2">
    <source>
        <dbReference type="EMBL" id="MBM6921034.1"/>
    </source>
</evidence>